<dbReference type="PANTHER" id="PTHR12192:SF26">
    <property type="entry name" value="GLUTATHIONE-SPECIFIC GAMMA-GLUTAMYLCYCLOTRANSFERASE 1"/>
    <property type="match status" value="1"/>
</dbReference>
<dbReference type="HOGENOM" id="CLU_070703_2_0_1"/>
<dbReference type="eggNOG" id="KOG3182">
    <property type="taxonomic scope" value="Eukaryota"/>
</dbReference>
<dbReference type="EnsemblMetazoa" id="SMAR015082-RA">
    <property type="protein sequence ID" value="SMAR015082-PA"/>
    <property type="gene ID" value="SMAR015082"/>
</dbReference>
<reference evidence="6" key="1">
    <citation type="submission" date="2011-05" db="EMBL/GenBank/DDBJ databases">
        <authorList>
            <person name="Richards S.R."/>
            <person name="Qu J."/>
            <person name="Jiang H."/>
            <person name="Jhangiani S.N."/>
            <person name="Agravi P."/>
            <person name="Goodspeed R."/>
            <person name="Gross S."/>
            <person name="Mandapat C."/>
            <person name="Jackson L."/>
            <person name="Mathew T."/>
            <person name="Pu L."/>
            <person name="Thornton R."/>
            <person name="Saada N."/>
            <person name="Wilczek-Boney K.B."/>
            <person name="Lee S."/>
            <person name="Kovar C."/>
            <person name="Wu Y."/>
            <person name="Scherer S.E."/>
            <person name="Worley K.C."/>
            <person name="Muzny D.M."/>
            <person name="Gibbs R."/>
        </authorList>
    </citation>
    <scope>NUCLEOTIDE SEQUENCE</scope>
    <source>
        <strain evidence="6">Brora</strain>
    </source>
</reference>
<comment type="catalytic activity">
    <reaction evidence="4">
        <text>glutathione = L-cysteinylglycine + 5-oxo-L-proline</text>
        <dbReference type="Rhea" id="RHEA:47724"/>
        <dbReference type="ChEBI" id="CHEBI:57925"/>
        <dbReference type="ChEBI" id="CHEBI:58402"/>
        <dbReference type="ChEBI" id="CHEBI:61694"/>
        <dbReference type="EC" id="4.3.2.7"/>
    </reaction>
</comment>
<dbReference type="AlphaFoldDB" id="T1JMK2"/>
<dbReference type="GO" id="GO:0061928">
    <property type="term" value="F:glutathione specific gamma-glutamylcyclotransferase activity"/>
    <property type="evidence" value="ECO:0007669"/>
    <property type="project" value="UniProtKB-EC"/>
</dbReference>
<dbReference type="InterPro" id="IPR006840">
    <property type="entry name" value="ChaC"/>
</dbReference>
<organism evidence="5 6">
    <name type="scientific">Strigamia maritima</name>
    <name type="common">European centipede</name>
    <name type="synonym">Geophilus maritimus</name>
    <dbReference type="NCBI Taxonomy" id="126957"/>
    <lineage>
        <taxon>Eukaryota</taxon>
        <taxon>Metazoa</taxon>
        <taxon>Ecdysozoa</taxon>
        <taxon>Arthropoda</taxon>
        <taxon>Myriapoda</taxon>
        <taxon>Chilopoda</taxon>
        <taxon>Pleurostigmophora</taxon>
        <taxon>Geophilomorpha</taxon>
        <taxon>Linotaeniidae</taxon>
        <taxon>Strigamia</taxon>
    </lineage>
</organism>
<evidence type="ECO:0000256" key="2">
    <source>
        <dbReference type="ARBA" id="ARBA00012344"/>
    </source>
</evidence>
<dbReference type="SUPFAM" id="SSF110857">
    <property type="entry name" value="Gamma-glutamyl cyclotransferase-like"/>
    <property type="match status" value="1"/>
</dbReference>
<keyword evidence="3" id="KW-0456">Lyase</keyword>
<sequence>MALQSPHFSSLWIFGYGSLIWNPGFEFRSSKIGFIQGYSRRFWQGNTCQRGTPQQPGRVATLIEDPEGITWGRAFQLADEGSVTALDYLRNRESNLGGYISQIVSFQSKKKYGNSRNDTSDSSQIPVLVYVATSDNPFYLGPGPAEVLAEQIASTEGSSGHNAEYVLKLAHFMRNFIVEVDDEHLFTLDYLVRSKLKEKNIFAEKFLSIEDFVGMDNDENGQQVEANPRPNNFQFTTSLPEKKLRCLKV</sequence>
<dbReference type="Gene3D" id="3.10.490.10">
    <property type="entry name" value="Gamma-glutamyl cyclotransferase-like"/>
    <property type="match status" value="1"/>
</dbReference>
<dbReference type="EMBL" id="JH431265">
    <property type="status" value="NOT_ANNOTATED_CDS"/>
    <property type="molecule type" value="Genomic_DNA"/>
</dbReference>
<evidence type="ECO:0000313" key="5">
    <source>
        <dbReference type="EnsemblMetazoa" id="SMAR015082-PA"/>
    </source>
</evidence>
<reference evidence="5" key="2">
    <citation type="submission" date="2015-02" db="UniProtKB">
        <authorList>
            <consortium name="EnsemblMetazoa"/>
        </authorList>
    </citation>
    <scope>IDENTIFICATION</scope>
</reference>
<dbReference type="InterPro" id="IPR013024">
    <property type="entry name" value="GGCT-like"/>
</dbReference>
<dbReference type="GO" id="GO:0006751">
    <property type="term" value="P:glutathione catabolic process"/>
    <property type="evidence" value="ECO:0007669"/>
    <property type="project" value="InterPro"/>
</dbReference>
<comment type="similarity">
    <text evidence="1">Belongs to the gamma-glutamylcyclotransferase family. ChaC subfamily.</text>
</comment>
<dbReference type="PANTHER" id="PTHR12192">
    <property type="entry name" value="CATION TRANSPORT PROTEIN CHAC-RELATED"/>
    <property type="match status" value="1"/>
</dbReference>
<name>T1JMK2_STRMM</name>
<evidence type="ECO:0000313" key="6">
    <source>
        <dbReference type="Proteomes" id="UP000014500"/>
    </source>
</evidence>
<protein>
    <recommendedName>
        <fullName evidence="2">glutathione-specific gamma-glutamylcyclotransferase</fullName>
        <ecNumber evidence="2">4.3.2.7</ecNumber>
    </recommendedName>
</protein>
<keyword evidence="6" id="KW-1185">Reference proteome</keyword>
<proteinExistence type="inferred from homology"/>
<evidence type="ECO:0000256" key="1">
    <source>
        <dbReference type="ARBA" id="ARBA00009662"/>
    </source>
</evidence>
<evidence type="ECO:0000256" key="4">
    <source>
        <dbReference type="ARBA" id="ARBA00048073"/>
    </source>
</evidence>
<dbReference type="OMA" id="EVPAHFK"/>
<dbReference type="EC" id="4.3.2.7" evidence="2"/>
<dbReference type="InterPro" id="IPR036568">
    <property type="entry name" value="GGCT-like_sf"/>
</dbReference>
<dbReference type="Proteomes" id="UP000014500">
    <property type="component" value="Unassembled WGS sequence"/>
</dbReference>
<dbReference type="STRING" id="126957.T1JMK2"/>
<dbReference type="GO" id="GO:0005737">
    <property type="term" value="C:cytoplasm"/>
    <property type="evidence" value="ECO:0007669"/>
    <property type="project" value="TreeGrafter"/>
</dbReference>
<dbReference type="Pfam" id="PF04752">
    <property type="entry name" value="ChaC"/>
    <property type="match status" value="1"/>
</dbReference>
<dbReference type="CDD" id="cd06661">
    <property type="entry name" value="GGCT_like"/>
    <property type="match status" value="1"/>
</dbReference>
<accession>T1JMK2</accession>
<dbReference type="PhylomeDB" id="T1JMK2"/>
<evidence type="ECO:0000256" key="3">
    <source>
        <dbReference type="ARBA" id="ARBA00023239"/>
    </source>
</evidence>